<dbReference type="InterPro" id="IPR029063">
    <property type="entry name" value="SAM-dependent_MTases_sf"/>
</dbReference>
<dbReference type="GO" id="GO:0008757">
    <property type="term" value="F:S-adenosylmethionine-dependent methyltransferase activity"/>
    <property type="evidence" value="ECO:0007669"/>
    <property type="project" value="InterPro"/>
</dbReference>
<dbReference type="InterPro" id="IPR013216">
    <property type="entry name" value="Methyltransf_11"/>
</dbReference>
<dbReference type="Gene3D" id="3.40.50.150">
    <property type="entry name" value="Vaccinia Virus protein VP39"/>
    <property type="match status" value="1"/>
</dbReference>
<dbReference type="SUPFAM" id="SSF53335">
    <property type="entry name" value="S-adenosyl-L-methionine-dependent methyltransferases"/>
    <property type="match status" value="1"/>
</dbReference>
<proteinExistence type="predicted"/>
<dbReference type="EMBL" id="CAJNOJ010000109">
    <property type="protein sequence ID" value="CAF1130720.1"/>
    <property type="molecule type" value="Genomic_DNA"/>
</dbReference>
<accession>A0A814R8V6</accession>
<evidence type="ECO:0000313" key="3">
    <source>
        <dbReference type="Proteomes" id="UP000663852"/>
    </source>
</evidence>
<evidence type="ECO:0000259" key="1">
    <source>
        <dbReference type="Pfam" id="PF08241"/>
    </source>
</evidence>
<sequence length="573" mass="65900">MIVFYLLHLLHALSRLFVSYKDMNKIDIPNESTSALCTWSTDLSKTNPIISSIDPSENSDIQQQTEHAISSESVIQDLSNFHSHNDQTTKLISPIDNHAMDDYELETLAQSLGGISLEPSTTKTVLTHGLDDYIIEDPLSTAQSSNQHYDTQGTQRTKKFMEHQSNRRSKCSTIENKTKGQNLRHQQVLKNGEENGRGSVVAGNHLFRNALNGALSNKSRNSTQPVRSQAPNSARRIDRFSEWMCSRCPEHSLWHNVQYRIALLKYLGRIYEQRHYVTELYNRLSKEMTKLDELDFLHELIEKTKERHATSVSISKWEDKSRIHQRVDDLKCIFEFSSKSLWSNSKFIVEPSNINQIIDKESIRSYFDFGCGDGSITAAVGRYLGLSNDSIFGADVYECDHSDIKFIKLNENQANIQLQDNCIDLITSFVTFHHVSKIEQTSSELARILRLGGYLIIREHDCKTDYLPETKYLNFVHAIMMIAGVGEFANSAKNDVERNQLNKAADWEEQKWYIIQYAKSIRYRTGEEWQAVLENVGFRHRATLSYGKDGSSNPQRLFYAVYQLEKRVFDVHK</sequence>
<gene>
    <name evidence="2" type="ORF">EDS130_LOCUS21563</name>
</gene>
<name>A0A814R8V6_ADIRI</name>
<feature type="domain" description="Methyltransferase type 11" evidence="1">
    <location>
        <begin position="368"/>
        <end position="457"/>
    </location>
</feature>
<dbReference type="Pfam" id="PF08241">
    <property type="entry name" value="Methyltransf_11"/>
    <property type="match status" value="1"/>
</dbReference>
<organism evidence="2 3">
    <name type="scientific">Adineta ricciae</name>
    <name type="common">Rotifer</name>
    <dbReference type="NCBI Taxonomy" id="249248"/>
    <lineage>
        <taxon>Eukaryota</taxon>
        <taxon>Metazoa</taxon>
        <taxon>Spiralia</taxon>
        <taxon>Gnathifera</taxon>
        <taxon>Rotifera</taxon>
        <taxon>Eurotatoria</taxon>
        <taxon>Bdelloidea</taxon>
        <taxon>Adinetida</taxon>
        <taxon>Adinetidae</taxon>
        <taxon>Adineta</taxon>
    </lineage>
</organism>
<comment type="caution">
    <text evidence="2">The sequence shown here is derived from an EMBL/GenBank/DDBJ whole genome shotgun (WGS) entry which is preliminary data.</text>
</comment>
<dbReference type="OrthoDB" id="416496at2759"/>
<evidence type="ECO:0000313" key="2">
    <source>
        <dbReference type="EMBL" id="CAF1130720.1"/>
    </source>
</evidence>
<dbReference type="Proteomes" id="UP000663852">
    <property type="component" value="Unassembled WGS sequence"/>
</dbReference>
<dbReference type="AlphaFoldDB" id="A0A814R8V6"/>
<protein>
    <recommendedName>
        <fullName evidence="1">Methyltransferase type 11 domain-containing protein</fullName>
    </recommendedName>
</protein>
<reference evidence="2" key="1">
    <citation type="submission" date="2021-02" db="EMBL/GenBank/DDBJ databases">
        <authorList>
            <person name="Nowell W R."/>
        </authorList>
    </citation>
    <scope>NUCLEOTIDE SEQUENCE</scope>
</reference>